<dbReference type="SUPFAM" id="SSF161098">
    <property type="entry name" value="MetI-like"/>
    <property type="match status" value="1"/>
</dbReference>
<evidence type="ECO:0000256" key="6">
    <source>
        <dbReference type="ARBA" id="ARBA00022989"/>
    </source>
</evidence>
<evidence type="ECO:0000313" key="10">
    <source>
        <dbReference type="EMBL" id="MFD1744996.1"/>
    </source>
</evidence>
<feature type="transmembrane region" description="Helical" evidence="8">
    <location>
        <begin position="177"/>
        <end position="196"/>
    </location>
</feature>
<feature type="transmembrane region" description="Helical" evidence="8">
    <location>
        <begin position="66"/>
        <end position="90"/>
    </location>
</feature>
<dbReference type="PANTHER" id="PTHR43848">
    <property type="entry name" value="PUTRESCINE TRANSPORT SYSTEM PERMEASE PROTEIN POTI"/>
    <property type="match status" value="1"/>
</dbReference>
<evidence type="ECO:0000256" key="7">
    <source>
        <dbReference type="ARBA" id="ARBA00023136"/>
    </source>
</evidence>
<feature type="transmembrane region" description="Helical" evidence="8">
    <location>
        <begin position="235"/>
        <end position="257"/>
    </location>
</feature>
<evidence type="ECO:0000256" key="2">
    <source>
        <dbReference type="ARBA" id="ARBA00007069"/>
    </source>
</evidence>
<dbReference type="InterPro" id="IPR051789">
    <property type="entry name" value="Bact_Polyamine_Transport"/>
</dbReference>
<gene>
    <name evidence="10" type="ORF">ACFSE1_05915</name>
</gene>
<sequence length="268" mass="28821">MSSSHGPSWFNRLSILVVMAFLYLPIIILVIFSFNRSRLVTVWGGFSTEWYASALSNVSLLDGARVSFMVAGISATLATFLGLLAALVMVRIRRFRGRRLFSGLLTTPMVMPEVVLGVALLLMFVTLGIDRGPVTITLAHATFTMCFAAVVIQSRLTELDPSLEEAAMDLGCSPATAFLQVGLPNIMPAMVSAWLLSFTLSLDDLVISSFTTGPGASTLPMKIYSQIKFGVTPEINAVSTIILGIVALSLLIVAVVTRRSGKDMAAMH</sequence>
<dbReference type="Proteomes" id="UP001597322">
    <property type="component" value="Unassembled WGS sequence"/>
</dbReference>
<keyword evidence="6 8" id="KW-1133">Transmembrane helix</keyword>
<dbReference type="PROSITE" id="PS50928">
    <property type="entry name" value="ABC_TM1"/>
    <property type="match status" value="1"/>
</dbReference>
<protein>
    <submittedName>
        <fullName evidence="10">ABC transporter permease</fullName>
    </submittedName>
</protein>
<comment type="subcellular location">
    <subcellularLocation>
        <location evidence="1 8">Cell membrane</location>
        <topology evidence="1 8">Multi-pass membrane protein</topology>
    </subcellularLocation>
</comment>
<dbReference type="Gene3D" id="1.10.3720.10">
    <property type="entry name" value="MetI-like"/>
    <property type="match status" value="1"/>
</dbReference>
<proteinExistence type="inferred from homology"/>
<dbReference type="InterPro" id="IPR035906">
    <property type="entry name" value="MetI-like_sf"/>
</dbReference>
<evidence type="ECO:0000256" key="3">
    <source>
        <dbReference type="ARBA" id="ARBA00022448"/>
    </source>
</evidence>
<dbReference type="Pfam" id="PF00528">
    <property type="entry name" value="BPD_transp_1"/>
    <property type="match status" value="1"/>
</dbReference>
<evidence type="ECO:0000256" key="1">
    <source>
        <dbReference type="ARBA" id="ARBA00004651"/>
    </source>
</evidence>
<evidence type="ECO:0000256" key="4">
    <source>
        <dbReference type="ARBA" id="ARBA00022475"/>
    </source>
</evidence>
<dbReference type="PANTHER" id="PTHR43848:SF2">
    <property type="entry name" value="PUTRESCINE TRANSPORT SYSTEM PERMEASE PROTEIN POTI"/>
    <property type="match status" value="1"/>
</dbReference>
<keyword evidence="5 8" id="KW-0812">Transmembrane</keyword>
<name>A0ABW4M0P6_9HYPH</name>
<evidence type="ECO:0000256" key="5">
    <source>
        <dbReference type="ARBA" id="ARBA00022692"/>
    </source>
</evidence>
<evidence type="ECO:0000313" key="11">
    <source>
        <dbReference type="Proteomes" id="UP001597322"/>
    </source>
</evidence>
<feature type="domain" description="ABC transmembrane type-1" evidence="9">
    <location>
        <begin position="64"/>
        <end position="254"/>
    </location>
</feature>
<dbReference type="InterPro" id="IPR000515">
    <property type="entry name" value="MetI-like"/>
</dbReference>
<keyword evidence="7 8" id="KW-0472">Membrane</keyword>
<dbReference type="EMBL" id="JBHUEQ010000006">
    <property type="protein sequence ID" value="MFD1744996.1"/>
    <property type="molecule type" value="Genomic_DNA"/>
</dbReference>
<keyword evidence="3 8" id="KW-0813">Transport</keyword>
<feature type="transmembrane region" description="Helical" evidence="8">
    <location>
        <begin position="12"/>
        <end position="34"/>
    </location>
</feature>
<evidence type="ECO:0000256" key="8">
    <source>
        <dbReference type="RuleBase" id="RU363032"/>
    </source>
</evidence>
<comment type="caution">
    <text evidence="10">The sequence shown here is derived from an EMBL/GenBank/DDBJ whole genome shotgun (WGS) entry which is preliminary data.</text>
</comment>
<feature type="transmembrane region" description="Helical" evidence="8">
    <location>
        <begin position="110"/>
        <end position="129"/>
    </location>
</feature>
<feature type="transmembrane region" description="Helical" evidence="8">
    <location>
        <begin position="135"/>
        <end position="156"/>
    </location>
</feature>
<organism evidence="10 11">
    <name type="scientific">Rhizobium helianthi</name>
    <dbReference type="NCBI Taxonomy" id="1132695"/>
    <lineage>
        <taxon>Bacteria</taxon>
        <taxon>Pseudomonadati</taxon>
        <taxon>Pseudomonadota</taxon>
        <taxon>Alphaproteobacteria</taxon>
        <taxon>Hyphomicrobiales</taxon>
        <taxon>Rhizobiaceae</taxon>
        <taxon>Rhizobium/Agrobacterium group</taxon>
        <taxon>Rhizobium</taxon>
    </lineage>
</organism>
<reference evidence="11" key="1">
    <citation type="journal article" date="2019" name="Int. J. Syst. Evol. Microbiol.">
        <title>The Global Catalogue of Microorganisms (GCM) 10K type strain sequencing project: providing services to taxonomists for standard genome sequencing and annotation.</title>
        <authorList>
            <consortium name="The Broad Institute Genomics Platform"/>
            <consortium name="The Broad Institute Genome Sequencing Center for Infectious Disease"/>
            <person name="Wu L."/>
            <person name="Ma J."/>
        </authorList>
    </citation>
    <scope>NUCLEOTIDE SEQUENCE [LARGE SCALE GENOMIC DNA]</scope>
    <source>
        <strain evidence="11">CG52</strain>
    </source>
</reference>
<accession>A0ABW4M0P6</accession>
<dbReference type="CDD" id="cd06261">
    <property type="entry name" value="TM_PBP2"/>
    <property type="match status" value="1"/>
</dbReference>
<keyword evidence="11" id="KW-1185">Reference proteome</keyword>
<keyword evidence="4" id="KW-1003">Cell membrane</keyword>
<comment type="similarity">
    <text evidence="2">Belongs to the binding-protein-dependent transport system permease family. CysTW subfamily.</text>
</comment>
<evidence type="ECO:0000259" key="9">
    <source>
        <dbReference type="PROSITE" id="PS50928"/>
    </source>
</evidence>
<dbReference type="RefSeq" id="WP_377397799.1">
    <property type="nucleotide sequence ID" value="NZ_JBHUEQ010000006.1"/>
</dbReference>